<evidence type="ECO:0000313" key="3">
    <source>
        <dbReference type="Proteomes" id="UP000275394"/>
    </source>
</evidence>
<comment type="caution">
    <text evidence="2">The sequence shown here is derived from an EMBL/GenBank/DDBJ whole genome shotgun (WGS) entry which is preliminary data.</text>
</comment>
<dbReference type="Gene3D" id="2.40.160.10">
    <property type="entry name" value="Porin"/>
    <property type="match status" value="1"/>
</dbReference>
<dbReference type="InterPro" id="IPR023614">
    <property type="entry name" value="Porin_dom_sf"/>
</dbReference>
<keyword evidence="3" id="KW-1185">Reference proteome</keyword>
<sequence length="374" mass="40114">MDCLKLRLQDMTTYKNDLGIVKMKKTLISSAISVALLSTAVAHADDSELQAIKQRLAELEAQSAAQPASGESSWMDNVSYSGLVEVLATKNEGMGDESDSSDLSVATVELGLEAKINEWATANLVFLHEEDADESIEVDVATIVFANAELSPVSLTLGQDYLPFGSYETNLINDTLALEIGETRATTAILGFEAAGFTASGYVYTDESNEDDHSLSAYGASLGYATESFNVGADYIDNILDADTLSEFIDDNGLRPFIDKKVSGISLHAAAELGDLNLIAEHLMLDEIGDADVTASQVEAAYSFGDFTAAVAYQQTEDAYGLLPEQRLSIGGSYAVLENTTLSLEYWNDEDYSEKEGGTGDNTNNIALQVAVEF</sequence>
<proteinExistence type="predicted"/>
<protein>
    <submittedName>
        <fullName evidence="2">Phosphate-selective porin O/P</fullName>
    </submittedName>
</protein>
<gene>
    <name evidence="2" type="ORF">EDC56_2583</name>
</gene>
<feature type="signal peptide" evidence="1">
    <location>
        <begin position="1"/>
        <end position="44"/>
    </location>
</feature>
<dbReference type="EMBL" id="RKHR01000005">
    <property type="protein sequence ID" value="ROR99948.1"/>
    <property type="molecule type" value="Genomic_DNA"/>
</dbReference>
<reference evidence="2 3" key="1">
    <citation type="submission" date="2018-11" db="EMBL/GenBank/DDBJ databases">
        <title>Genomic Encyclopedia of Type Strains, Phase IV (KMG-IV): sequencing the most valuable type-strain genomes for metagenomic binning, comparative biology and taxonomic classification.</title>
        <authorList>
            <person name="Goeker M."/>
        </authorList>
    </citation>
    <scope>NUCLEOTIDE SEQUENCE [LARGE SCALE GENOMIC DNA]</scope>
    <source>
        <strain evidence="2 3">DSM 100316</strain>
    </source>
</reference>
<name>A0A3N2DJT4_9GAMM</name>
<keyword evidence="1" id="KW-0732">Signal</keyword>
<dbReference type="OrthoDB" id="5417572at2"/>
<dbReference type="NCBIfam" id="NF033652">
    <property type="entry name" value="LbtU_sider_porin"/>
    <property type="match status" value="1"/>
</dbReference>
<dbReference type="Proteomes" id="UP000275394">
    <property type="component" value="Unassembled WGS sequence"/>
</dbReference>
<accession>A0A3N2DJT4</accession>
<feature type="chain" id="PRO_5018206162" evidence="1">
    <location>
        <begin position="45"/>
        <end position="374"/>
    </location>
</feature>
<dbReference type="SUPFAM" id="SSF56935">
    <property type="entry name" value="Porins"/>
    <property type="match status" value="1"/>
</dbReference>
<dbReference type="AlphaFoldDB" id="A0A3N2DJT4"/>
<organism evidence="2 3">
    <name type="scientific">Sinobacterium caligoides</name>
    <dbReference type="NCBI Taxonomy" id="933926"/>
    <lineage>
        <taxon>Bacteria</taxon>
        <taxon>Pseudomonadati</taxon>
        <taxon>Pseudomonadota</taxon>
        <taxon>Gammaproteobacteria</taxon>
        <taxon>Cellvibrionales</taxon>
        <taxon>Spongiibacteraceae</taxon>
        <taxon>Sinobacterium</taxon>
    </lineage>
</organism>
<evidence type="ECO:0000256" key="1">
    <source>
        <dbReference type="SAM" id="SignalP"/>
    </source>
</evidence>
<evidence type="ECO:0000313" key="2">
    <source>
        <dbReference type="EMBL" id="ROR99948.1"/>
    </source>
</evidence>